<gene>
    <name evidence="1" type="ORF">CKF48_15090</name>
</gene>
<evidence type="ECO:0000313" key="2">
    <source>
        <dbReference type="Proteomes" id="UP000215137"/>
    </source>
</evidence>
<organism evidence="1 2">
    <name type="scientific">Cytobacillus kochii</name>
    <dbReference type="NCBI Taxonomy" id="859143"/>
    <lineage>
        <taxon>Bacteria</taxon>
        <taxon>Bacillati</taxon>
        <taxon>Bacillota</taxon>
        <taxon>Bacilli</taxon>
        <taxon>Bacillales</taxon>
        <taxon>Bacillaceae</taxon>
        <taxon>Cytobacillus</taxon>
    </lineage>
</organism>
<proteinExistence type="predicted"/>
<dbReference type="Proteomes" id="UP000215137">
    <property type="component" value="Chromosome"/>
</dbReference>
<keyword evidence="2" id="KW-1185">Reference proteome</keyword>
<evidence type="ECO:0000313" key="1">
    <source>
        <dbReference type="EMBL" id="ASV68513.1"/>
    </source>
</evidence>
<dbReference type="EMBL" id="CP022983">
    <property type="protein sequence ID" value="ASV68513.1"/>
    <property type="molecule type" value="Genomic_DNA"/>
</dbReference>
<reference evidence="1 2" key="1">
    <citation type="submission" date="2017-08" db="EMBL/GenBank/DDBJ databases">
        <title>Complete Genome Sequence of Bacillus kochii Oregon-R-modENCODE STRAIN BDGP4, isolated from Drosophila melanogaster gut.</title>
        <authorList>
            <person name="Wan K.H."/>
            <person name="Yu C."/>
            <person name="Park S."/>
            <person name="Hammonds A.S."/>
            <person name="Booth B.W."/>
            <person name="Celniker S.E."/>
        </authorList>
    </citation>
    <scope>NUCLEOTIDE SEQUENCE [LARGE SCALE GENOMIC DNA]</scope>
    <source>
        <strain evidence="1 2">BDGP4</strain>
    </source>
</reference>
<sequence length="132" mass="15179">MSKQYAQTIQLIGGNIINISQVISPKINKNRLILNKIEYIDNITKCINSGYNCLFSIENTEKSTIMNSELKSLVKAYRKLIICLEDLLQEIKGSPNIKIENLSTHFVNLEKIETELYLATMQMIEKINKKNK</sequence>
<dbReference type="RefSeq" id="WP_095372083.1">
    <property type="nucleotide sequence ID" value="NZ_CP022983.1"/>
</dbReference>
<name>A0A248TJX1_9BACI</name>
<protein>
    <submittedName>
        <fullName evidence="1">Uncharacterized protein</fullName>
    </submittedName>
</protein>
<dbReference type="AlphaFoldDB" id="A0A248TJX1"/>
<dbReference type="KEGG" id="bko:CKF48_15090"/>
<accession>A0A248TJX1</accession>